<keyword evidence="5" id="KW-1185">Reference proteome</keyword>
<dbReference type="GO" id="GO:0007156">
    <property type="term" value="P:homophilic cell adhesion via plasma membrane adhesion molecules"/>
    <property type="evidence" value="ECO:0007669"/>
    <property type="project" value="TreeGrafter"/>
</dbReference>
<dbReference type="Pfam" id="PF13927">
    <property type="entry name" value="Ig_3"/>
    <property type="match status" value="1"/>
</dbReference>
<accession>A0AAE0CHT9</accession>
<dbReference type="InterPro" id="IPR036179">
    <property type="entry name" value="Ig-like_dom_sf"/>
</dbReference>
<dbReference type="SMART" id="SM00408">
    <property type="entry name" value="IGc2"/>
    <property type="match status" value="2"/>
</dbReference>
<comment type="caution">
    <text evidence="4">The sequence shown here is derived from an EMBL/GenBank/DDBJ whole genome shotgun (WGS) entry which is preliminary data.</text>
</comment>
<keyword evidence="1" id="KW-0732">Signal</keyword>
<dbReference type="InterPro" id="IPR003599">
    <property type="entry name" value="Ig_sub"/>
</dbReference>
<dbReference type="EMBL" id="LGRX02023627">
    <property type="protein sequence ID" value="KAK3254405.1"/>
    <property type="molecule type" value="Genomic_DNA"/>
</dbReference>
<name>A0AAE0CHT9_9CHLO</name>
<evidence type="ECO:0000256" key="1">
    <source>
        <dbReference type="ARBA" id="ARBA00022729"/>
    </source>
</evidence>
<feature type="non-terminal residue" evidence="4">
    <location>
        <position position="1"/>
    </location>
</feature>
<dbReference type="InterPro" id="IPR007110">
    <property type="entry name" value="Ig-like_dom"/>
</dbReference>
<organism evidence="4 5">
    <name type="scientific">Cymbomonas tetramitiformis</name>
    <dbReference type="NCBI Taxonomy" id="36881"/>
    <lineage>
        <taxon>Eukaryota</taxon>
        <taxon>Viridiplantae</taxon>
        <taxon>Chlorophyta</taxon>
        <taxon>Pyramimonadophyceae</taxon>
        <taxon>Pyramimonadales</taxon>
        <taxon>Pyramimonadaceae</taxon>
        <taxon>Cymbomonas</taxon>
    </lineage>
</organism>
<dbReference type="InterPro" id="IPR013783">
    <property type="entry name" value="Ig-like_fold"/>
</dbReference>
<dbReference type="PANTHER" id="PTHR45080:SF8">
    <property type="entry name" value="IG-LIKE DOMAIN-CONTAINING PROTEIN"/>
    <property type="match status" value="1"/>
</dbReference>
<feature type="domain" description="Ig-like" evidence="3">
    <location>
        <begin position="16"/>
        <end position="103"/>
    </location>
</feature>
<dbReference type="GO" id="GO:0005886">
    <property type="term" value="C:plasma membrane"/>
    <property type="evidence" value="ECO:0007669"/>
    <property type="project" value="TreeGrafter"/>
</dbReference>
<evidence type="ECO:0000259" key="3">
    <source>
        <dbReference type="PROSITE" id="PS50835"/>
    </source>
</evidence>
<reference evidence="4 5" key="1">
    <citation type="journal article" date="2015" name="Genome Biol. Evol.">
        <title>Comparative Genomics of a Bacterivorous Green Alga Reveals Evolutionary Causalities and Consequences of Phago-Mixotrophic Mode of Nutrition.</title>
        <authorList>
            <person name="Burns J.A."/>
            <person name="Paasch A."/>
            <person name="Narechania A."/>
            <person name="Kim E."/>
        </authorList>
    </citation>
    <scope>NUCLEOTIDE SEQUENCE [LARGE SCALE GENOMIC DNA]</scope>
    <source>
        <strain evidence="4 5">PLY_AMNH</strain>
    </source>
</reference>
<dbReference type="Pfam" id="PF07679">
    <property type="entry name" value="I-set"/>
    <property type="match status" value="1"/>
</dbReference>
<dbReference type="Gene3D" id="2.60.40.10">
    <property type="entry name" value="Immunoglobulins"/>
    <property type="match status" value="2"/>
</dbReference>
<keyword evidence="2" id="KW-1015">Disulfide bond</keyword>
<evidence type="ECO:0000256" key="2">
    <source>
        <dbReference type="ARBA" id="ARBA00023157"/>
    </source>
</evidence>
<evidence type="ECO:0000313" key="4">
    <source>
        <dbReference type="EMBL" id="KAK3254405.1"/>
    </source>
</evidence>
<dbReference type="PROSITE" id="PS50835">
    <property type="entry name" value="IG_LIKE"/>
    <property type="match status" value="2"/>
</dbReference>
<dbReference type="InterPro" id="IPR013098">
    <property type="entry name" value="Ig_I-set"/>
</dbReference>
<dbReference type="CDD" id="cd00096">
    <property type="entry name" value="Ig"/>
    <property type="match status" value="2"/>
</dbReference>
<dbReference type="PANTHER" id="PTHR45080">
    <property type="entry name" value="CONTACTIN 5"/>
    <property type="match status" value="1"/>
</dbReference>
<sequence length="315" mass="35081">WSRWTTTLTKSVGTKPFISTAPCPRIVLNLGAALLLRVEAKGFPIPSFQWLHQVRGRDWAPSPNATTDTLHIEECTLGATGLYCCRVSNIFGEVETEPTAVIVREEEDEDEVRKPTDRRLSRKSKIQYYRQITLKLHGDPPKIVALRPTSLKVVEGESFEVMVKVTGNPKPTYQWWKDGDLLPQYEEPVLAGYDGVCNLLERSAAVQHTGRYVCKASNAVEDVYSQEVIVKVFRSVELLRAEDFHTRALEVASRHSPFLMPPSQRELATPPIPDAMDCVSIAVSPTPSPRTPVLNLGAISTLTGNPIKSVNHLDL</sequence>
<dbReference type="SMART" id="SM00409">
    <property type="entry name" value="IG"/>
    <property type="match status" value="2"/>
</dbReference>
<dbReference type="Proteomes" id="UP001190700">
    <property type="component" value="Unassembled WGS sequence"/>
</dbReference>
<feature type="domain" description="Ig-like" evidence="3">
    <location>
        <begin position="141"/>
        <end position="230"/>
    </location>
</feature>
<dbReference type="InterPro" id="IPR003598">
    <property type="entry name" value="Ig_sub2"/>
</dbReference>
<dbReference type="SUPFAM" id="SSF48726">
    <property type="entry name" value="Immunoglobulin"/>
    <property type="match status" value="2"/>
</dbReference>
<dbReference type="AlphaFoldDB" id="A0AAE0CHT9"/>
<gene>
    <name evidence="4" type="ORF">CYMTET_36378</name>
</gene>
<dbReference type="InterPro" id="IPR050958">
    <property type="entry name" value="Cell_Adh-Cytoskel_Orgn"/>
</dbReference>
<protein>
    <recommendedName>
        <fullName evidence="3">Ig-like domain-containing protein</fullName>
    </recommendedName>
</protein>
<proteinExistence type="predicted"/>
<evidence type="ECO:0000313" key="5">
    <source>
        <dbReference type="Proteomes" id="UP001190700"/>
    </source>
</evidence>